<sequence>MARVTQTERGHNNSEDLDLINPATDTVSVVLESIQKDLTEVLPLPFNCSIYHVPKPLHEIKPEAFTPRLVSIGPFHRYKEHLQPMEAHKLRYLNNILQRESRVTLRDYVKAMSQVEDRTRKCYSEIIQLNSEDFVKMMLLDGCFILELILKYTVSLRSKHPTNHLPKITIKHPNDPIFNMTWMLRVISHDLILLENQLPFLVLERLFNLFENYSGVGSLTFIDLLHCFFEYYITVPQTTIIKSSRLQILVWRKGDIEESRDKGKEIGEYSQDNHKAKHLLEFIRLSLLPPSLSQSSRTTKNFGVIFDFRSATELYEAGVKFEKGPTTSLLDITFSNRVLKIPTMKIYDSTESLFRNLIAYEQCLDYCSNEITTYAAFINGLINSPKDVELLQKKGIIVNMLGGPEEVSTLFNNLLKEVNILPNDYFSDVFGEMDKYYKIRWHKWKANLMHNYFNTPWAFISVFVAVFLLILSGIQTICSIIAI</sequence>
<dbReference type="PANTHER" id="PTHR31170:SF25">
    <property type="entry name" value="BNAA09G04570D PROTEIN"/>
    <property type="match status" value="1"/>
</dbReference>
<protein>
    <submittedName>
        <fullName evidence="2">Uncharacterized protein</fullName>
    </submittedName>
</protein>
<feature type="transmembrane region" description="Helical" evidence="1">
    <location>
        <begin position="457"/>
        <end position="482"/>
    </location>
</feature>
<evidence type="ECO:0000313" key="3">
    <source>
        <dbReference type="Proteomes" id="UP001141806"/>
    </source>
</evidence>
<keyword evidence="1" id="KW-1133">Transmembrane helix</keyword>
<gene>
    <name evidence="2" type="ORF">NE237_026505</name>
</gene>
<name>A0A9Q0H926_9MAGN</name>
<reference evidence="2" key="1">
    <citation type="journal article" date="2023" name="Plant J.">
        <title>The genome of the king protea, Protea cynaroides.</title>
        <authorList>
            <person name="Chang J."/>
            <person name="Duong T.A."/>
            <person name="Schoeman C."/>
            <person name="Ma X."/>
            <person name="Roodt D."/>
            <person name="Barker N."/>
            <person name="Li Z."/>
            <person name="Van de Peer Y."/>
            <person name="Mizrachi E."/>
        </authorList>
    </citation>
    <scope>NUCLEOTIDE SEQUENCE</scope>
    <source>
        <tissue evidence="2">Young leaves</tissue>
    </source>
</reference>
<comment type="caution">
    <text evidence="2">The sequence shown here is derived from an EMBL/GenBank/DDBJ whole genome shotgun (WGS) entry which is preliminary data.</text>
</comment>
<dbReference type="OrthoDB" id="672127at2759"/>
<keyword evidence="1" id="KW-0812">Transmembrane</keyword>
<dbReference type="AlphaFoldDB" id="A0A9Q0H926"/>
<dbReference type="Pfam" id="PF03140">
    <property type="entry name" value="DUF247"/>
    <property type="match status" value="1"/>
</dbReference>
<dbReference type="PANTHER" id="PTHR31170">
    <property type="entry name" value="BNAC04G53230D PROTEIN"/>
    <property type="match status" value="1"/>
</dbReference>
<dbReference type="Proteomes" id="UP001141806">
    <property type="component" value="Unassembled WGS sequence"/>
</dbReference>
<dbReference type="InterPro" id="IPR004158">
    <property type="entry name" value="DUF247_pln"/>
</dbReference>
<organism evidence="2 3">
    <name type="scientific">Protea cynaroides</name>
    <dbReference type="NCBI Taxonomy" id="273540"/>
    <lineage>
        <taxon>Eukaryota</taxon>
        <taxon>Viridiplantae</taxon>
        <taxon>Streptophyta</taxon>
        <taxon>Embryophyta</taxon>
        <taxon>Tracheophyta</taxon>
        <taxon>Spermatophyta</taxon>
        <taxon>Magnoliopsida</taxon>
        <taxon>Proteales</taxon>
        <taxon>Proteaceae</taxon>
        <taxon>Protea</taxon>
    </lineage>
</organism>
<dbReference type="EMBL" id="JAMYWD010000010">
    <property type="protein sequence ID" value="KAJ4959394.1"/>
    <property type="molecule type" value="Genomic_DNA"/>
</dbReference>
<evidence type="ECO:0000256" key="1">
    <source>
        <dbReference type="SAM" id="Phobius"/>
    </source>
</evidence>
<proteinExistence type="predicted"/>
<evidence type="ECO:0000313" key="2">
    <source>
        <dbReference type="EMBL" id="KAJ4959394.1"/>
    </source>
</evidence>
<keyword evidence="1" id="KW-0472">Membrane</keyword>
<accession>A0A9Q0H926</accession>
<keyword evidence="3" id="KW-1185">Reference proteome</keyword>